<evidence type="ECO:0000256" key="6">
    <source>
        <dbReference type="ARBA" id="ARBA00022989"/>
    </source>
</evidence>
<dbReference type="PIRSF" id="PIRSF006603">
    <property type="entry name" value="DinF"/>
    <property type="match status" value="1"/>
</dbReference>
<feature type="transmembrane region" description="Helical" evidence="10">
    <location>
        <begin position="388"/>
        <end position="406"/>
    </location>
</feature>
<dbReference type="CDD" id="cd13131">
    <property type="entry name" value="MATE_NorM_like"/>
    <property type="match status" value="1"/>
</dbReference>
<dbReference type="GO" id="GO:0015297">
    <property type="term" value="F:antiporter activity"/>
    <property type="evidence" value="ECO:0007669"/>
    <property type="project" value="UniProtKB-KW"/>
</dbReference>
<keyword evidence="6 10" id="KW-1133">Transmembrane helix</keyword>
<accession>A0A7H1NSB3</accession>
<feature type="transmembrane region" description="Helical" evidence="10">
    <location>
        <begin position="130"/>
        <end position="152"/>
    </location>
</feature>
<dbReference type="InterPro" id="IPR050222">
    <property type="entry name" value="MATE_MdtK"/>
</dbReference>
<dbReference type="GO" id="GO:0006811">
    <property type="term" value="P:monoatomic ion transport"/>
    <property type="evidence" value="ECO:0007669"/>
    <property type="project" value="UniProtKB-KW"/>
</dbReference>
<organism evidence="11 12">
    <name type="scientific">Entomobacter blattae</name>
    <dbReference type="NCBI Taxonomy" id="2762277"/>
    <lineage>
        <taxon>Bacteria</taxon>
        <taxon>Pseudomonadati</taxon>
        <taxon>Pseudomonadota</taxon>
        <taxon>Alphaproteobacteria</taxon>
        <taxon>Acetobacterales</taxon>
        <taxon>Acetobacteraceae</taxon>
        <taxon>Entomobacter</taxon>
    </lineage>
</organism>
<evidence type="ECO:0000256" key="4">
    <source>
        <dbReference type="ARBA" id="ARBA00022475"/>
    </source>
</evidence>
<feature type="transmembrane region" description="Helical" evidence="10">
    <location>
        <begin position="418"/>
        <end position="441"/>
    </location>
</feature>
<dbReference type="EMBL" id="CP060244">
    <property type="protein sequence ID" value="QNT78673.1"/>
    <property type="molecule type" value="Genomic_DNA"/>
</dbReference>
<feature type="transmembrane region" description="Helical" evidence="10">
    <location>
        <begin position="312"/>
        <end position="334"/>
    </location>
</feature>
<proteinExistence type="predicted"/>
<evidence type="ECO:0000313" key="11">
    <source>
        <dbReference type="EMBL" id="QNT78673.1"/>
    </source>
</evidence>
<gene>
    <name evidence="11" type="primary">norM</name>
    <name evidence="11" type="ORF">JGUZn3_14490</name>
</gene>
<feature type="transmembrane region" description="Helical" evidence="10">
    <location>
        <begin position="54"/>
        <end position="76"/>
    </location>
</feature>
<evidence type="ECO:0000256" key="8">
    <source>
        <dbReference type="ARBA" id="ARBA00023136"/>
    </source>
</evidence>
<dbReference type="PANTHER" id="PTHR43298">
    <property type="entry name" value="MULTIDRUG RESISTANCE PROTEIN NORM-RELATED"/>
    <property type="match status" value="1"/>
</dbReference>
<evidence type="ECO:0000256" key="9">
    <source>
        <dbReference type="ARBA" id="ARBA00031636"/>
    </source>
</evidence>
<protein>
    <recommendedName>
        <fullName evidence="9">Multidrug-efflux transporter</fullName>
    </recommendedName>
</protein>
<evidence type="ECO:0000256" key="5">
    <source>
        <dbReference type="ARBA" id="ARBA00022692"/>
    </source>
</evidence>
<name>A0A7H1NSB3_9PROT</name>
<dbReference type="KEGG" id="ebla:JGUZn3_14490"/>
<evidence type="ECO:0000256" key="3">
    <source>
        <dbReference type="ARBA" id="ARBA00022449"/>
    </source>
</evidence>
<dbReference type="RefSeq" id="WP_203412917.1">
    <property type="nucleotide sequence ID" value="NZ_CP060244.1"/>
</dbReference>
<comment type="subcellular location">
    <subcellularLocation>
        <location evidence="1">Cell inner membrane</location>
        <topology evidence="1">Multi-pass membrane protein</topology>
    </subcellularLocation>
</comment>
<dbReference type="GO" id="GO:0042910">
    <property type="term" value="F:xenobiotic transmembrane transporter activity"/>
    <property type="evidence" value="ECO:0007669"/>
    <property type="project" value="InterPro"/>
</dbReference>
<dbReference type="GO" id="GO:0005886">
    <property type="term" value="C:plasma membrane"/>
    <property type="evidence" value="ECO:0007669"/>
    <property type="project" value="UniProtKB-SubCell"/>
</dbReference>
<evidence type="ECO:0000256" key="2">
    <source>
        <dbReference type="ARBA" id="ARBA00022448"/>
    </source>
</evidence>
<reference evidence="11 12" key="1">
    <citation type="submission" date="2020-08" db="EMBL/GenBank/DDBJ databases">
        <title>Complete genome sequence of Entomobacter blattae G55GP.</title>
        <authorList>
            <person name="Poehlein A."/>
            <person name="Guzman J."/>
            <person name="Daniel R."/>
            <person name="Vilcinskas A."/>
        </authorList>
    </citation>
    <scope>NUCLEOTIDE SEQUENCE [LARGE SCALE GENOMIC DNA]</scope>
    <source>
        <strain evidence="11 12">G55GP</strain>
    </source>
</reference>
<dbReference type="NCBIfam" id="TIGR00797">
    <property type="entry name" value="matE"/>
    <property type="match status" value="1"/>
</dbReference>
<feature type="transmembrane region" description="Helical" evidence="10">
    <location>
        <begin position="164"/>
        <end position="184"/>
    </location>
</feature>
<dbReference type="Proteomes" id="UP000516349">
    <property type="component" value="Chromosome"/>
</dbReference>
<evidence type="ECO:0000256" key="1">
    <source>
        <dbReference type="ARBA" id="ARBA00004429"/>
    </source>
</evidence>
<evidence type="ECO:0000256" key="10">
    <source>
        <dbReference type="SAM" id="Phobius"/>
    </source>
</evidence>
<feature type="transmembrane region" description="Helical" evidence="10">
    <location>
        <begin position="88"/>
        <end position="110"/>
    </location>
</feature>
<dbReference type="InterPro" id="IPR002528">
    <property type="entry name" value="MATE_fam"/>
</dbReference>
<dbReference type="InterPro" id="IPR048279">
    <property type="entry name" value="MdtK-like"/>
</dbReference>
<keyword evidence="12" id="KW-1185">Reference proteome</keyword>
<keyword evidence="8 10" id="KW-0472">Membrane</keyword>
<keyword evidence="2" id="KW-0813">Transport</keyword>
<keyword evidence="4" id="KW-1003">Cell membrane</keyword>
<keyword evidence="5 10" id="KW-0812">Transmembrane</keyword>
<sequence length="454" mass="49179">MHISHKEELRALLAIAAPICFSQLFQMAMGITDTILLGGISERALAIGGLSTGLFFTICFIFQTALNAAGVFIAQALGKKQPHIIPSLYATSFVFALLLTIPCMVLIHYIRYLLEWLNESPDIIDQTVHFIGILQWGTFPLLMGVGLFRAVLPALNAANLLLKTTILMTALNALLNSSLIYGLFSMPRLELYGSALATTITLWLSSLLLLGIVCFSKKLRPYVYPLSIDLRWIWPFAKLGVPMMAAAAAEMLLFQATTLQAALFGTSALAAHQVALNTCTTSYMVSYALGQAANVRAGFWTGTKNYPMLGQAILIAFLCTGLIAFAMSGLIAGFSTPIAKVFLGHTSVPSADGLVLASKLLIIAGLFQSVDGLQTVGNGILRGMGDTFVPMLFCILGYWAVAFPAANYLAFTLHYQTIGLWIGLAVGLSIVAFLMIFRIYLLVKKQQTQQKNLL</sequence>
<feature type="transmembrane region" description="Helical" evidence="10">
    <location>
        <begin position="354"/>
        <end position="376"/>
    </location>
</feature>
<dbReference type="Pfam" id="PF01554">
    <property type="entry name" value="MatE"/>
    <property type="match status" value="2"/>
</dbReference>
<evidence type="ECO:0000256" key="7">
    <source>
        <dbReference type="ARBA" id="ARBA00023065"/>
    </source>
</evidence>
<keyword evidence="3" id="KW-0050">Antiport</keyword>
<dbReference type="AlphaFoldDB" id="A0A7H1NSB3"/>
<evidence type="ECO:0000313" key="12">
    <source>
        <dbReference type="Proteomes" id="UP000516349"/>
    </source>
</evidence>
<dbReference type="PANTHER" id="PTHR43298:SF2">
    <property type="entry name" value="FMN_FAD EXPORTER YEEO-RELATED"/>
    <property type="match status" value="1"/>
</dbReference>
<keyword evidence="7" id="KW-0406">Ion transport</keyword>
<feature type="transmembrane region" description="Helical" evidence="10">
    <location>
        <begin position="196"/>
        <end position="215"/>
    </location>
</feature>